<dbReference type="EMBL" id="JARKIB010000106">
    <property type="protein sequence ID" value="KAJ7739603.1"/>
    <property type="molecule type" value="Genomic_DNA"/>
</dbReference>
<name>A0AAD7IDS9_9AGAR</name>
<sequence length="385" mass="42495">MCAVLKSRSSDLKFEFVAGDTVRFLADLNSGSPSMDWRKGSSVSFTRAWMSNVPDYAGGILEMALYAVPCLQSADIASVGMNCLFNGPAWRNNMEDSVYTYTLLLPDQLPQYLGCTCVGIETLHPPFCLLPCELPLKPSQLAHREDFERWLHRVLVRILAPPHTAANPGYCILLPTTLRTFVQLLLRTIEVGYQPSWISDLLSSILADSLHSSCRPYQTTPLPAHTIASPRPLAKLQLSSWMADVEGVLAAALPILPRGLDFSSACLNIADTAIFRATVHSVHPGQSYNRNPGLALIFCAPGFNPTRSAFTTHKVLLSETPQGGDVQIFYSILRCDIDVCTRTGTVSWRMSIARVEKMQQAGWILYLWQADGPFVGKSLANTLRF</sequence>
<dbReference type="Proteomes" id="UP001215598">
    <property type="component" value="Unassembled WGS sequence"/>
</dbReference>
<dbReference type="AlphaFoldDB" id="A0AAD7IDS9"/>
<keyword evidence="2" id="KW-1185">Reference proteome</keyword>
<accession>A0AAD7IDS9</accession>
<proteinExistence type="predicted"/>
<protein>
    <submittedName>
        <fullName evidence="1">Uncharacterized protein</fullName>
    </submittedName>
</protein>
<evidence type="ECO:0000313" key="1">
    <source>
        <dbReference type="EMBL" id="KAJ7739603.1"/>
    </source>
</evidence>
<evidence type="ECO:0000313" key="2">
    <source>
        <dbReference type="Proteomes" id="UP001215598"/>
    </source>
</evidence>
<organism evidence="1 2">
    <name type="scientific">Mycena metata</name>
    <dbReference type="NCBI Taxonomy" id="1033252"/>
    <lineage>
        <taxon>Eukaryota</taxon>
        <taxon>Fungi</taxon>
        <taxon>Dikarya</taxon>
        <taxon>Basidiomycota</taxon>
        <taxon>Agaricomycotina</taxon>
        <taxon>Agaricomycetes</taxon>
        <taxon>Agaricomycetidae</taxon>
        <taxon>Agaricales</taxon>
        <taxon>Marasmiineae</taxon>
        <taxon>Mycenaceae</taxon>
        <taxon>Mycena</taxon>
    </lineage>
</organism>
<gene>
    <name evidence="1" type="ORF">B0H16DRAFT_1424563</name>
</gene>
<comment type="caution">
    <text evidence="1">The sequence shown here is derived from an EMBL/GenBank/DDBJ whole genome shotgun (WGS) entry which is preliminary data.</text>
</comment>
<reference evidence="1" key="1">
    <citation type="submission" date="2023-03" db="EMBL/GenBank/DDBJ databases">
        <title>Massive genome expansion in bonnet fungi (Mycena s.s.) driven by repeated elements and novel gene families across ecological guilds.</title>
        <authorList>
            <consortium name="Lawrence Berkeley National Laboratory"/>
            <person name="Harder C.B."/>
            <person name="Miyauchi S."/>
            <person name="Viragh M."/>
            <person name="Kuo A."/>
            <person name="Thoen E."/>
            <person name="Andreopoulos B."/>
            <person name="Lu D."/>
            <person name="Skrede I."/>
            <person name="Drula E."/>
            <person name="Henrissat B."/>
            <person name="Morin E."/>
            <person name="Kohler A."/>
            <person name="Barry K."/>
            <person name="LaButti K."/>
            <person name="Morin E."/>
            <person name="Salamov A."/>
            <person name="Lipzen A."/>
            <person name="Mereny Z."/>
            <person name="Hegedus B."/>
            <person name="Baldrian P."/>
            <person name="Stursova M."/>
            <person name="Weitz H."/>
            <person name="Taylor A."/>
            <person name="Grigoriev I.V."/>
            <person name="Nagy L.G."/>
            <person name="Martin F."/>
            <person name="Kauserud H."/>
        </authorList>
    </citation>
    <scope>NUCLEOTIDE SEQUENCE</scope>
    <source>
        <strain evidence="1">CBHHK182m</strain>
    </source>
</reference>